<feature type="domain" description="Reverse transcriptase" evidence="1">
    <location>
        <begin position="1"/>
        <end position="258"/>
    </location>
</feature>
<dbReference type="InterPro" id="IPR000477">
    <property type="entry name" value="RT_dom"/>
</dbReference>
<evidence type="ECO:0000313" key="2">
    <source>
        <dbReference type="Ensembl" id="ENSSFAP00005020919.1"/>
    </source>
</evidence>
<name>A0A672H2Q5_SALFA</name>
<evidence type="ECO:0000313" key="3">
    <source>
        <dbReference type="Proteomes" id="UP000472267"/>
    </source>
</evidence>
<proteinExistence type="predicted"/>
<protein>
    <recommendedName>
        <fullName evidence="1">Reverse transcriptase domain-containing protein</fullName>
    </recommendedName>
</protein>
<sequence>MKIAKVLPLYKSGNKHIFTNYRPVSLLPQFSKILEKLFNSRLEKFIDKHNLINESQYGFRTARSTSMAIIDALEDITNSLDRKKYAAGIFIDLKKAFDTLNHGILIRKLERYGIRGAASSWIQSYLTDRQQYVKMGEYSSGYLGIDCGVPQGSVLGPKLFILYINDIFQVSTLLKLILFADDTNIFYSNDDYNDLIHNINNELMKLKAWMDINKLSLNLSKTKVMFFGYYNVNLDPVINIDGVDLDTVSEIKFLGLTIDSKITWKSHIRHIQGKVSKSISIINKAKHYLDYHALLLLYCSLVLPYLTYCVEVWGNNYKGSLHPLIILQKRAVRIIHKVGYYDHTNTLFLQANLLKLPDLVEFYTVQVLFKASKNTLPVNLQKLFMLREGGYNLRGCGNFKIKAARTTRKCFCVSVCGVKLWNQLEPELKQCPNIHLFKSRFKNMVFSRYRGFVLG</sequence>
<keyword evidence="3" id="KW-1185">Reference proteome</keyword>
<dbReference type="Proteomes" id="UP000472267">
    <property type="component" value="Chromosome 20"/>
</dbReference>
<dbReference type="PROSITE" id="PS50878">
    <property type="entry name" value="RT_POL"/>
    <property type="match status" value="1"/>
</dbReference>
<evidence type="ECO:0000259" key="1">
    <source>
        <dbReference type="PROSITE" id="PS50878"/>
    </source>
</evidence>
<dbReference type="InParanoid" id="A0A672H2Q5"/>
<reference evidence="2" key="1">
    <citation type="submission" date="2019-06" db="EMBL/GenBank/DDBJ databases">
        <authorList>
            <consortium name="Wellcome Sanger Institute Data Sharing"/>
        </authorList>
    </citation>
    <scope>NUCLEOTIDE SEQUENCE [LARGE SCALE GENOMIC DNA]</scope>
</reference>
<dbReference type="Pfam" id="PF00078">
    <property type="entry name" value="RVT_1"/>
    <property type="match status" value="1"/>
</dbReference>
<dbReference type="OMA" id="WIQSYLT"/>
<organism evidence="2 3">
    <name type="scientific">Salarias fasciatus</name>
    <name type="common">Jewelled blenny</name>
    <name type="synonym">Blennius fasciatus</name>
    <dbReference type="NCBI Taxonomy" id="181472"/>
    <lineage>
        <taxon>Eukaryota</taxon>
        <taxon>Metazoa</taxon>
        <taxon>Chordata</taxon>
        <taxon>Craniata</taxon>
        <taxon>Vertebrata</taxon>
        <taxon>Euteleostomi</taxon>
        <taxon>Actinopterygii</taxon>
        <taxon>Neopterygii</taxon>
        <taxon>Teleostei</taxon>
        <taxon>Neoteleostei</taxon>
        <taxon>Acanthomorphata</taxon>
        <taxon>Ovalentaria</taxon>
        <taxon>Blenniimorphae</taxon>
        <taxon>Blenniiformes</taxon>
        <taxon>Blennioidei</taxon>
        <taxon>Blenniidae</taxon>
        <taxon>Salariinae</taxon>
        <taxon>Salarias</taxon>
    </lineage>
</organism>
<dbReference type="AlphaFoldDB" id="A0A672H2Q5"/>
<reference evidence="2" key="2">
    <citation type="submission" date="2025-08" db="UniProtKB">
        <authorList>
            <consortium name="Ensembl"/>
        </authorList>
    </citation>
    <scope>IDENTIFICATION</scope>
</reference>
<dbReference type="InterPro" id="IPR043502">
    <property type="entry name" value="DNA/RNA_pol_sf"/>
</dbReference>
<dbReference type="SUPFAM" id="SSF56672">
    <property type="entry name" value="DNA/RNA polymerases"/>
    <property type="match status" value="1"/>
</dbReference>
<reference evidence="2" key="3">
    <citation type="submission" date="2025-09" db="UniProtKB">
        <authorList>
            <consortium name="Ensembl"/>
        </authorList>
    </citation>
    <scope>IDENTIFICATION</scope>
</reference>
<accession>A0A672H2Q5</accession>
<dbReference type="PANTHER" id="PTHR33332">
    <property type="entry name" value="REVERSE TRANSCRIPTASE DOMAIN-CONTAINING PROTEIN"/>
    <property type="match status" value="1"/>
</dbReference>
<dbReference type="CDD" id="cd01650">
    <property type="entry name" value="RT_nLTR_like"/>
    <property type="match status" value="1"/>
</dbReference>
<dbReference type="Ensembl" id="ENSSFAT00005021779.1">
    <property type="protein sequence ID" value="ENSSFAP00005020919.1"/>
    <property type="gene ID" value="ENSSFAG00005010913.1"/>
</dbReference>